<dbReference type="InterPro" id="IPR016032">
    <property type="entry name" value="Sig_transdc_resp-reg_C-effctor"/>
</dbReference>
<dbReference type="Pfam" id="PF00196">
    <property type="entry name" value="GerE"/>
    <property type="match status" value="1"/>
</dbReference>
<accession>A0A1C5G7I6</accession>
<reference evidence="4 5" key="1">
    <citation type="submission" date="2016-06" db="EMBL/GenBank/DDBJ databases">
        <authorList>
            <person name="Kjaerup R.B."/>
            <person name="Dalgaard T.S."/>
            <person name="Juul-Madsen H.R."/>
        </authorList>
    </citation>
    <scope>NUCLEOTIDE SEQUENCE [LARGE SCALE GENOMIC DNA]</scope>
    <source>
        <strain evidence="4 5">DSM 43913</strain>
    </source>
</reference>
<dbReference type="PROSITE" id="PS50043">
    <property type="entry name" value="HTH_LUXR_2"/>
    <property type="match status" value="1"/>
</dbReference>
<dbReference type="GeneID" id="95801715"/>
<dbReference type="GO" id="GO:0004016">
    <property type="term" value="F:adenylate cyclase activity"/>
    <property type="evidence" value="ECO:0007669"/>
    <property type="project" value="TreeGrafter"/>
</dbReference>
<proteinExistence type="predicted"/>
<keyword evidence="2" id="KW-0067">ATP-binding</keyword>
<gene>
    <name evidence="4" type="ORF">GA0070610_1889</name>
</gene>
<dbReference type="InterPro" id="IPR011990">
    <property type="entry name" value="TPR-like_helical_dom_sf"/>
</dbReference>
<dbReference type="PROSITE" id="PS00622">
    <property type="entry name" value="HTH_LUXR_1"/>
    <property type="match status" value="1"/>
</dbReference>
<dbReference type="Gene3D" id="1.25.40.10">
    <property type="entry name" value="Tetratricopeptide repeat domain"/>
    <property type="match status" value="1"/>
</dbReference>
<dbReference type="RefSeq" id="WP_172896479.1">
    <property type="nucleotide sequence ID" value="NZ_LT607733.1"/>
</dbReference>
<name>A0A1C5G7I6_MICEH</name>
<evidence type="ECO:0000256" key="2">
    <source>
        <dbReference type="ARBA" id="ARBA00022840"/>
    </source>
</evidence>
<dbReference type="SUPFAM" id="SSF46894">
    <property type="entry name" value="C-terminal effector domain of the bipartite response regulators"/>
    <property type="match status" value="1"/>
</dbReference>
<protein>
    <submittedName>
        <fullName evidence="4">Transcriptional regulator, LuxR family</fullName>
    </submittedName>
</protein>
<dbReference type="Pfam" id="PF13191">
    <property type="entry name" value="AAA_16"/>
    <property type="match status" value="1"/>
</dbReference>
<keyword evidence="1" id="KW-0547">Nucleotide-binding</keyword>
<dbReference type="Gene3D" id="1.10.10.10">
    <property type="entry name" value="Winged helix-like DNA-binding domain superfamily/Winged helix DNA-binding domain"/>
    <property type="match status" value="1"/>
</dbReference>
<evidence type="ECO:0000313" key="4">
    <source>
        <dbReference type="EMBL" id="SCG15648.1"/>
    </source>
</evidence>
<sequence length="874" mass="93852">MRPGDIVDVSLDWPLVGRDREITRLKDALLAPAGAGALLIGDAGVGKSRLASAALDACEHAGCLVERVVPTPGWQDVPFGAVVNLLPAPASGVADAFRQLTENLRERAAGRTVVIGVDDAQWLDDASVVVLERLLIARAVNLLVVARGDTPGLRSVAALRRAGELERIDVSRLNRSEVAALVTSALGARTDGLTLDLLWRWTLGNPLFLREVLRRGRACGELRCDGEIWRWHRADDPASLRLADLVTMTVEELSEPEREALTYVAYAEPIPLTMLEALVAPAVAERLEERGMLRLHTVATRAMVRLGHPLYGEAVRAGTGPLRARRVMRELAEVAEPVAESPGDRMQVVSWRCHAGLPVDGRQLLAAVEDALRRGGASLARRLAQHLPAPLDTWHTGRAAVAQGRPAEADPLLAAAYELLPEAADRARAAALRALNLFWGLRRPQDSLAVLAQATRQLPAEVHHELLAAEAGIAVFCGRGTEALDAVGAALSQPSTDPLLETAVTPLRPYLLVFGGAPGQAVTEFSTGDLSASEIWPTMRAATQSCHVHALVMCGKLVEATDVAERYYRDAVAHGSSDAVGLLAMMCGVCAGDAGRITEADRWTREALAVTDHHTLFPIRANILAMTAWWAAHLGECDRAAAALAEVATVVPPGSSFGDYTAVSEAWVLAASRHRDAAVTRLWELAERFRTSGLVSSAVEALHLLSRILPSPEVAAELKAVADLSDSPLFRWHADYAEHLAVGDPQQLEVASEQWAVRGYGALAVEAAAFAEAGYRRRCDAAASRLAHRLTQLRGTCVGFWPPWLPPRAPAAAALTRREREVCALAGTGLGNVDIAERLVLSVRTVENHLQRAYDKLGVRTRGDLAAALEALER</sequence>
<dbReference type="PRINTS" id="PR00038">
    <property type="entry name" value="HTHLUXR"/>
</dbReference>
<evidence type="ECO:0000256" key="1">
    <source>
        <dbReference type="ARBA" id="ARBA00022741"/>
    </source>
</evidence>
<dbReference type="GO" id="GO:0003677">
    <property type="term" value="F:DNA binding"/>
    <property type="evidence" value="ECO:0007669"/>
    <property type="project" value="InterPro"/>
</dbReference>
<dbReference type="GO" id="GO:0006355">
    <property type="term" value="P:regulation of DNA-templated transcription"/>
    <property type="evidence" value="ECO:0007669"/>
    <property type="project" value="InterPro"/>
</dbReference>
<keyword evidence="5" id="KW-1185">Reference proteome</keyword>
<dbReference type="Gene3D" id="3.40.50.300">
    <property type="entry name" value="P-loop containing nucleotide triphosphate hydrolases"/>
    <property type="match status" value="1"/>
</dbReference>
<dbReference type="InterPro" id="IPR036388">
    <property type="entry name" value="WH-like_DNA-bd_sf"/>
</dbReference>
<dbReference type="GO" id="GO:0005737">
    <property type="term" value="C:cytoplasm"/>
    <property type="evidence" value="ECO:0007669"/>
    <property type="project" value="TreeGrafter"/>
</dbReference>
<dbReference type="InterPro" id="IPR041664">
    <property type="entry name" value="AAA_16"/>
</dbReference>
<dbReference type="InterPro" id="IPR027417">
    <property type="entry name" value="P-loop_NTPase"/>
</dbReference>
<dbReference type="Proteomes" id="UP000198251">
    <property type="component" value="Chromosome I"/>
</dbReference>
<evidence type="ECO:0000313" key="5">
    <source>
        <dbReference type="Proteomes" id="UP000198251"/>
    </source>
</evidence>
<dbReference type="AlphaFoldDB" id="A0A1C5G7I6"/>
<dbReference type="CDD" id="cd06170">
    <property type="entry name" value="LuxR_C_like"/>
    <property type="match status" value="1"/>
</dbReference>
<dbReference type="PANTHER" id="PTHR16305:SF35">
    <property type="entry name" value="TRANSCRIPTIONAL ACTIVATOR DOMAIN"/>
    <property type="match status" value="1"/>
</dbReference>
<dbReference type="SUPFAM" id="SSF52540">
    <property type="entry name" value="P-loop containing nucleoside triphosphate hydrolases"/>
    <property type="match status" value="1"/>
</dbReference>
<dbReference type="EMBL" id="LT607733">
    <property type="protein sequence ID" value="SCG15648.1"/>
    <property type="molecule type" value="Genomic_DNA"/>
</dbReference>
<dbReference type="InterPro" id="IPR000792">
    <property type="entry name" value="Tscrpt_reg_LuxR_C"/>
</dbReference>
<organism evidence="4 5">
    <name type="scientific">Micromonospora echinofusca</name>
    <dbReference type="NCBI Taxonomy" id="47858"/>
    <lineage>
        <taxon>Bacteria</taxon>
        <taxon>Bacillati</taxon>
        <taxon>Actinomycetota</taxon>
        <taxon>Actinomycetes</taxon>
        <taxon>Micromonosporales</taxon>
        <taxon>Micromonosporaceae</taxon>
        <taxon>Micromonospora</taxon>
    </lineage>
</organism>
<dbReference type="SMART" id="SM00421">
    <property type="entry name" value="HTH_LUXR"/>
    <property type="match status" value="1"/>
</dbReference>
<evidence type="ECO:0000259" key="3">
    <source>
        <dbReference type="PROSITE" id="PS50043"/>
    </source>
</evidence>
<feature type="domain" description="HTH luxR-type" evidence="3">
    <location>
        <begin position="808"/>
        <end position="873"/>
    </location>
</feature>
<dbReference type="PANTHER" id="PTHR16305">
    <property type="entry name" value="TESTICULAR SOLUBLE ADENYLYL CYCLASE"/>
    <property type="match status" value="1"/>
</dbReference>
<dbReference type="GO" id="GO:0005524">
    <property type="term" value="F:ATP binding"/>
    <property type="evidence" value="ECO:0007669"/>
    <property type="project" value="UniProtKB-KW"/>
</dbReference>